<evidence type="ECO:0000256" key="2">
    <source>
        <dbReference type="ARBA" id="ARBA00004496"/>
    </source>
</evidence>
<dbReference type="GO" id="GO:0042802">
    <property type="term" value="F:identical protein binding"/>
    <property type="evidence" value="ECO:0007669"/>
    <property type="project" value="UniProtKB-ARBA"/>
</dbReference>
<feature type="domain" description="RNase III" evidence="17">
    <location>
        <begin position="5"/>
        <end position="128"/>
    </location>
</feature>
<dbReference type="PANTHER" id="PTHR11207">
    <property type="entry name" value="RIBONUCLEASE III"/>
    <property type="match status" value="1"/>
</dbReference>
<feature type="binding site" evidence="15">
    <location>
        <position position="41"/>
    </location>
    <ligand>
        <name>Mg(2+)</name>
        <dbReference type="ChEBI" id="CHEBI:18420"/>
    </ligand>
</feature>
<dbReference type="AlphaFoldDB" id="T0JEI0"/>
<evidence type="ECO:0000259" key="17">
    <source>
        <dbReference type="PROSITE" id="PS50142"/>
    </source>
</evidence>
<dbReference type="NCBIfam" id="TIGR02191">
    <property type="entry name" value="RNaseIII"/>
    <property type="match status" value="1"/>
</dbReference>
<evidence type="ECO:0000256" key="3">
    <source>
        <dbReference type="ARBA" id="ARBA00010183"/>
    </source>
</evidence>
<keyword evidence="5 15" id="KW-0963">Cytoplasm</keyword>
<evidence type="ECO:0000256" key="4">
    <source>
        <dbReference type="ARBA" id="ARBA00011738"/>
    </source>
</evidence>
<comment type="subunit">
    <text evidence="4 15">Homodimer.</text>
</comment>
<dbReference type="CDD" id="cd10845">
    <property type="entry name" value="DSRM_RNAse_III_family"/>
    <property type="match status" value="1"/>
</dbReference>
<dbReference type="GO" id="GO:0019843">
    <property type="term" value="F:rRNA binding"/>
    <property type="evidence" value="ECO:0007669"/>
    <property type="project" value="UniProtKB-KW"/>
</dbReference>
<evidence type="ECO:0000259" key="16">
    <source>
        <dbReference type="PROSITE" id="PS50137"/>
    </source>
</evidence>
<dbReference type="Gene3D" id="3.30.160.20">
    <property type="match status" value="1"/>
</dbReference>
<dbReference type="InterPro" id="IPR011907">
    <property type="entry name" value="RNase_III"/>
</dbReference>
<dbReference type="Gene3D" id="1.10.1520.10">
    <property type="entry name" value="Ribonuclease III domain"/>
    <property type="match status" value="1"/>
</dbReference>
<comment type="cofactor">
    <cofactor evidence="15">
        <name>Mg(2+)</name>
        <dbReference type="ChEBI" id="CHEBI:18420"/>
    </cofactor>
</comment>
<evidence type="ECO:0000256" key="9">
    <source>
        <dbReference type="ARBA" id="ARBA00022722"/>
    </source>
</evidence>
<dbReference type="SMART" id="SM00358">
    <property type="entry name" value="DSRM"/>
    <property type="match status" value="1"/>
</dbReference>
<keyword evidence="10 15" id="KW-0479">Metal-binding</keyword>
<keyword evidence="8 15" id="KW-0819">tRNA processing</keyword>
<evidence type="ECO:0000256" key="14">
    <source>
        <dbReference type="ARBA" id="ARBA00022884"/>
    </source>
</evidence>
<comment type="catalytic activity">
    <reaction evidence="1 15">
        <text>Endonucleolytic cleavage to 5'-phosphomonoester.</text>
        <dbReference type="EC" id="3.1.26.3"/>
    </reaction>
</comment>
<keyword evidence="11 15" id="KW-0255">Endonuclease</keyword>
<dbReference type="FunFam" id="1.10.1520.10:FF:000001">
    <property type="entry name" value="Ribonuclease 3"/>
    <property type="match status" value="1"/>
</dbReference>
<dbReference type="Pfam" id="PF14622">
    <property type="entry name" value="Ribonucleas_3_3"/>
    <property type="match status" value="1"/>
</dbReference>
<dbReference type="GO" id="GO:0008033">
    <property type="term" value="P:tRNA processing"/>
    <property type="evidence" value="ECO:0007669"/>
    <property type="project" value="UniProtKB-KW"/>
</dbReference>
<dbReference type="GO" id="GO:0006397">
    <property type="term" value="P:mRNA processing"/>
    <property type="evidence" value="ECO:0007669"/>
    <property type="project" value="UniProtKB-UniRule"/>
</dbReference>
<sequence length="229" mass="25847">MSRNIEALEETLGYRFKDKQLIIEALTHKSYKQPYDNERLEFLGDAVLDLIVGEYLFHKFKKSDEGKLSKIRASLVNETGFDKLARSLNLGEYIFLSNAEENNGGRDKPSLLSNAFEAVIGAIYLEAGLQKVQSIAIKLIEKNHKEISLDSLFSDYKTTLQELTQARFGITPEYKVVASRGPDHQKEFEVAVFIEDKEYARSCGKSKKIAQQEAAKQAVEMLNKGDASE</sequence>
<keyword evidence="9 15" id="KW-0540">Nuclease</keyword>
<dbReference type="PROSITE" id="PS00517">
    <property type="entry name" value="RNASE_3_1"/>
    <property type="match status" value="1"/>
</dbReference>
<feature type="binding site" evidence="15">
    <location>
        <position position="114"/>
    </location>
    <ligand>
        <name>Mg(2+)</name>
        <dbReference type="ChEBI" id="CHEBI:18420"/>
    </ligand>
</feature>
<dbReference type="InterPro" id="IPR000999">
    <property type="entry name" value="RNase_III_dom"/>
</dbReference>
<keyword evidence="13 15" id="KW-0460">Magnesium</keyword>
<keyword evidence="7 15" id="KW-0507">mRNA processing</keyword>
<dbReference type="GO" id="GO:0004525">
    <property type="term" value="F:ribonuclease III activity"/>
    <property type="evidence" value="ECO:0007669"/>
    <property type="project" value="UniProtKB-UniRule"/>
</dbReference>
<dbReference type="eggNOG" id="COG0571">
    <property type="taxonomic scope" value="Bacteria"/>
</dbReference>
<organism evidence="18 19">
    <name type="scientific">Sulfurimonas hongkongensis</name>
    <dbReference type="NCBI Taxonomy" id="1172190"/>
    <lineage>
        <taxon>Bacteria</taxon>
        <taxon>Pseudomonadati</taxon>
        <taxon>Campylobacterota</taxon>
        <taxon>Epsilonproteobacteria</taxon>
        <taxon>Campylobacterales</taxon>
        <taxon>Sulfurimonadaceae</taxon>
        <taxon>Sulfurimonas</taxon>
    </lineage>
</organism>
<feature type="domain" description="DRBM" evidence="16">
    <location>
        <begin position="155"/>
        <end position="224"/>
    </location>
</feature>
<evidence type="ECO:0000256" key="7">
    <source>
        <dbReference type="ARBA" id="ARBA00022664"/>
    </source>
</evidence>
<feature type="active site" evidence="15">
    <location>
        <position position="45"/>
    </location>
</feature>
<comment type="similarity">
    <text evidence="3">Belongs to the ribonuclease III family.</text>
</comment>
<comment type="caution">
    <text evidence="18">The sequence shown here is derived from an EMBL/GenBank/DDBJ whole genome shotgun (WGS) entry which is preliminary data.</text>
</comment>
<evidence type="ECO:0000256" key="5">
    <source>
        <dbReference type="ARBA" id="ARBA00022490"/>
    </source>
</evidence>
<dbReference type="GO" id="GO:0005737">
    <property type="term" value="C:cytoplasm"/>
    <property type="evidence" value="ECO:0007669"/>
    <property type="project" value="UniProtKB-SubCell"/>
</dbReference>
<evidence type="ECO:0000256" key="6">
    <source>
        <dbReference type="ARBA" id="ARBA00022552"/>
    </source>
</evidence>
<evidence type="ECO:0000313" key="19">
    <source>
        <dbReference type="Proteomes" id="UP000015520"/>
    </source>
</evidence>
<evidence type="ECO:0000256" key="12">
    <source>
        <dbReference type="ARBA" id="ARBA00022801"/>
    </source>
</evidence>
<dbReference type="PROSITE" id="PS50137">
    <property type="entry name" value="DS_RBD"/>
    <property type="match status" value="1"/>
</dbReference>
<dbReference type="PATRIC" id="fig|1172190.3.peg.1043"/>
<keyword evidence="15" id="KW-0699">rRNA-binding</keyword>
<keyword evidence="12 15" id="KW-0378">Hydrolase</keyword>
<dbReference type="OrthoDB" id="9805026at2"/>
<dbReference type="GO" id="GO:0046872">
    <property type="term" value="F:metal ion binding"/>
    <property type="evidence" value="ECO:0007669"/>
    <property type="project" value="UniProtKB-KW"/>
</dbReference>
<dbReference type="SMART" id="SM00535">
    <property type="entry name" value="RIBOc"/>
    <property type="match status" value="1"/>
</dbReference>
<dbReference type="GO" id="GO:0010468">
    <property type="term" value="P:regulation of gene expression"/>
    <property type="evidence" value="ECO:0007669"/>
    <property type="project" value="TreeGrafter"/>
</dbReference>
<comment type="function">
    <text evidence="15">Digests double-stranded RNA. Involved in the processing of primary rRNA transcript to yield the immediate precursors to the large and small rRNAs (23S and 16S). Processes some mRNAs, and tRNAs when they are encoded in the rRNA operon. Processes pre-crRNA and tracrRNA of type II CRISPR loci if present in the organism.</text>
</comment>
<reference evidence="18 19" key="1">
    <citation type="submission" date="2013-07" db="EMBL/GenBank/DDBJ databases">
        <title>Sulfurimonas hongkongensis AST-10 Genome Sequencing.</title>
        <authorList>
            <person name="Cai L."/>
            <person name="Zhang T."/>
        </authorList>
    </citation>
    <scope>NUCLEOTIDE SEQUENCE [LARGE SCALE GENOMIC DNA]</scope>
    <source>
        <strain evidence="18 19">AST-10</strain>
    </source>
</reference>
<keyword evidence="14 15" id="KW-0694">RNA-binding</keyword>
<feature type="binding site" evidence="15">
    <location>
        <position position="117"/>
    </location>
    <ligand>
        <name>Mg(2+)</name>
        <dbReference type="ChEBI" id="CHEBI:18420"/>
    </ligand>
</feature>
<dbReference type="GO" id="GO:0003725">
    <property type="term" value="F:double-stranded RNA binding"/>
    <property type="evidence" value="ECO:0007669"/>
    <property type="project" value="TreeGrafter"/>
</dbReference>
<evidence type="ECO:0000256" key="10">
    <source>
        <dbReference type="ARBA" id="ARBA00022723"/>
    </source>
</evidence>
<accession>T0JEI0</accession>
<dbReference type="SUPFAM" id="SSF69065">
    <property type="entry name" value="RNase III domain-like"/>
    <property type="match status" value="1"/>
</dbReference>
<evidence type="ECO:0000256" key="1">
    <source>
        <dbReference type="ARBA" id="ARBA00000109"/>
    </source>
</evidence>
<dbReference type="STRING" id="1172190.M947_05355"/>
<protein>
    <recommendedName>
        <fullName evidence="15">Ribonuclease 3</fullName>
        <ecNumber evidence="15">3.1.26.3</ecNumber>
    </recommendedName>
    <alternativeName>
        <fullName evidence="15">Ribonuclease III</fullName>
        <shortName evidence="15">RNase III</shortName>
    </alternativeName>
</protein>
<dbReference type="EMBL" id="AUPZ01000007">
    <property type="protein sequence ID" value="EQB39420.1"/>
    <property type="molecule type" value="Genomic_DNA"/>
</dbReference>
<evidence type="ECO:0000256" key="13">
    <source>
        <dbReference type="ARBA" id="ARBA00022842"/>
    </source>
</evidence>
<dbReference type="Proteomes" id="UP000015520">
    <property type="component" value="Unassembled WGS sequence"/>
</dbReference>
<feature type="active site" evidence="15">
    <location>
        <position position="117"/>
    </location>
</feature>
<dbReference type="EC" id="3.1.26.3" evidence="15"/>
<dbReference type="InterPro" id="IPR036389">
    <property type="entry name" value="RNase_III_sf"/>
</dbReference>
<gene>
    <name evidence="15" type="primary">rnc</name>
    <name evidence="18" type="ORF">M947_05355</name>
</gene>
<dbReference type="PROSITE" id="PS50142">
    <property type="entry name" value="RNASE_3_2"/>
    <property type="match status" value="1"/>
</dbReference>
<dbReference type="GO" id="GO:0006364">
    <property type="term" value="P:rRNA processing"/>
    <property type="evidence" value="ECO:0007669"/>
    <property type="project" value="UniProtKB-UniRule"/>
</dbReference>
<name>T0JEI0_9BACT</name>
<dbReference type="InterPro" id="IPR014720">
    <property type="entry name" value="dsRBD_dom"/>
</dbReference>
<dbReference type="Pfam" id="PF00035">
    <property type="entry name" value="dsrm"/>
    <property type="match status" value="1"/>
</dbReference>
<dbReference type="FunFam" id="3.30.160.20:FF:000003">
    <property type="entry name" value="Ribonuclease 3"/>
    <property type="match status" value="1"/>
</dbReference>
<dbReference type="PANTHER" id="PTHR11207:SF0">
    <property type="entry name" value="RIBONUCLEASE 3"/>
    <property type="match status" value="1"/>
</dbReference>
<keyword evidence="6 15" id="KW-0698">rRNA processing</keyword>
<dbReference type="CDD" id="cd00593">
    <property type="entry name" value="RIBOc"/>
    <property type="match status" value="1"/>
</dbReference>
<proteinExistence type="inferred from homology"/>
<dbReference type="SUPFAM" id="SSF54768">
    <property type="entry name" value="dsRNA-binding domain-like"/>
    <property type="match status" value="1"/>
</dbReference>
<keyword evidence="19" id="KW-1185">Reference proteome</keyword>
<evidence type="ECO:0000313" key="18">
    <source>
        <dbReference type="EMBL" id="EQB39420.1"/>
    </source>
</evidence>
<evidence type="ECO:0000256" key="8">
    <source>
        <dbReference type="ARBA" id="ARBA00022694"/>
    </source>
</evidence>
<evidence type="ECO:0000256" key="11">
    <source>
        <dbReference type="ARBA" id="ARBA00022759"/>
    </source>
</evidence>
<evidence type="ECO:0000256" key="15">
    <source>
        <dbReference type="HAMAP-Rule" id="MF_00104"/>
    </source>
</evidence>
<dbReference type="RefSeq" id="WP_021287340.1">
    <property type="nucleotide sequence ID" value="NZ_AUPZ01000007.1"/>
</dbReference>
<comment type="subcellular location">
    <subcellularLocation>
        <location evidence="2 15">Cytoplasm</location>
    </subcellularLocation>
</comment>
<dbReference type="HAMAP" id="MF_00104">
    <property type="entry name" value="RNase_III"/>
    <property type="match status" value="1"/>
</dbReference>